<name>A0ABQ4NRT7_9RHOB</name>
<dbReference type="Gene3D" id="3.30.2310.20">
    <property type="entry name" value="RelE-like"/>
    <property type="match status" value="1"/>
</dbReference>
<organism evidence="2 3">
    <name type="scientific">Jannaschia pagri</name>
    <dbReference type="NCBI Taxonomy" id="2829797"/>
    <lineage>
        <taxon>Bacteria</taxon>
        <taxon>Pseudomonadati</taxon>
        <taxon>Pseudomonadota</taxon>
        <taxon>Alphaproteobacteria</taxon>
        <taxon>Rhodobacterales</taxon>
        <taxon>Roseobacteraceae</taxon>
        <taxon>Jannaschia</taxon>
    </lineage>
</organism>
<keyword evidence="1" id="KW-1277">Toxin-antitoxin system</keyword>
<dbReference type="Pfam" id="PF05016">
    <property type="entry name" value="ParE_toxin"/>
    <property type="match status" value="1"/>
</dbReference>
<evidence type="ECO:0000313" key="3">
    <source>
        <dbReference type="Proteomes" id="UP000786693"/>
    </source>
</evidence>
<dbReference type="Proteomes" id="UP000786693">
    <property type="component" value="Unassembled WGS sequence"/>
</dbReference>
<sequence length="101" mass="11655">MTTLHRLPIFDADLVEIWLHVAEHDPIAADRLIDRLVARLDILEQHPKAGQARPEIASDCRQLVEDPVLILYRCTETGVELVRARYRGWPVSQDDFQDRDA</sequence>
<proteinExistence type="predicted"/>
<gene>
    <name evidence="2" type="ORF">JANAI62_37550</name>
</gene>
<keyword evidence="3" id="KW-1185">Reference proteome</keyword>
<comment type="caution">
    <text evidence="2">The sequence shown here is derived from an EMBL/GenBank/DDBJ whole genome shotgun (WGS) entry which is preliminary data.</text>
</comment>
<dbReference type="EMBL" id="BPFH01000012">
    <property type="protein sequence ID" value="GIT97132.1"/>
    <property type="molecule type" value="Genomic_DNA"/>
</dbReference>
<reference evidence="2 3" key="1">
    <citation type="submission" date="2021-05" db="EMBL/GenBank/DDBJ databases">
        <title>Bacteria Genome sequencing.</title>
        <authorList>
            <person name="Takabe Y."/>
            <person name="Nakajima Y."/>
            <person name="Suzuki S."/>
            <person name="Shiozaki T."/>
        </authorList>
    </citation>
    <scope>NUCLEOTIDE SEQUENCE [LARGE SCALE GENOMIC DNA]</scope>
    <source>
        <strain evidence="2 3">AI_62</strain>
    </source>
</reference>
<evidence type="ECO:0000313" key="2">
    <source>
        <dbReference type="EMBL" id="GIT97132.1"/>
    </source>
</evidence>
<evidence type="ECO:0008006" key="4">
    <source>
        <dbReference type="Google" id="ProtNLM"/>
    </source>
</evidence>
<dbReference type="InterPro" id="IPR007712">
    <property type="entry name" value="RelE/ParE_toxin"/>
</dbReference>
<accession>A0ABQ4NRT7</accession>
<evidence type="ECO:0000256" key="1">
    <source>
        <dbReference type="ARBA" id="ARBA00022649"/>
    </source>
</evidence>
<dbReference type="InterPro" id="IPR035093">
    <property type="entry name" value="RelE/ParE_toxin_dom_sf"/>
</dbReference>
<dbReference type="RefSeq" id="WP_220750608.1">
    <property type="nucleotide sequence ID" value="NZ_BPFH01000012.1"/>
</dbReference>
<protein>
    <recommendedName>
        <fullName evidence="4">Toxin ParE1/3/4</fullName>
    </recommendedName>
</protein>